<keyword evidence="3" id="KW-1185">Reference proteome</keyword>
<dbReference type="EMBL" id="CP053452">
    <property type="protein sequence ID" value="QJW99025.1"/>
    <property type="molecule type" value="Genomic_DNA"/>
</dbReference>
<dbReference type="KEGG" id="ftj:FTUN_6622"/>
<reference evidence="3" key="1">
    <citation type="submission" date="2020-05" db="EMBL/GenBank/DDBJ databases">
        <title>Frigoriglobus tundricola gen. nov., sp. nov., a psychrotolerant cellulolytic planctomycete of the family Gemmataceae with two divergent copies of 16S rRNA gene.</title>
        <authorList>
            <person name="Kulichevskaya I.S."/>
            <person name="Ivanova A.A."/>
            <person name="Naumoff D.G."/>
            <person name="Beletsky A.V."/>
            <person name="Rijpstra W.I.C."/>
            <person name="Sinninghe Damste J.S."/>
            <person name="Mardanov A.V."/>
            <person name="Ravin N.V."/>
            <person name="Dedysh S.N."/>
        </authorList>
    </citation>
    <scope>NUCLEOTIDE SEQUENCE [LARGE SCALE GENOMIC DNA]</scope>
    <source>
        <strain evidence="3">PL17</strain>
    </source>
</reference>
<evidence type="ECO:0000313" key="2">
    <source>
        <dbReference type="EMBL" id="QJW99025.1"/>
    </source>
</evidence>
<dbReference type="AlphaFoldDB" id="A0A6M5YYH0"/>
<gene>
    <name evidence="2" type="ORF">FTUN_6622</name>
</gene>
<evidence type="ECO:0000256" key="1">
    <source>
        <dbReference type="SAM" id="MobiDB-lite"/>
    </source>
</evidence>
<organism evidence="2 3">
    <name type="scientific">Frigoriglobus tundricola</name>
    <dbReference type="NCBI Taxonomy" id="2774151"/>
    <lineage>
        <taxon>Bacteria</taxon>
        <taxon>Pseudomonadati</taxon>
        <taxon>Planctomycetota</taxon>
        <taxon>Planctomycetia</taxon>
        <taxon>Gemmatales</taxon>
        <taxon>Gemmataceae</taxon>
        <taxon>Frigoriglobus</taxon>
    </lineage>
</organism>
<accession>A0A6M5YYH0</accession>
<name>A0A6M5YYH0_9BACT</name>
<protein>
    <submittedName>
        <fullName evidence="2">Uncharacterized protein</fullName>
    </submittedName>
</protein>
<feature type="region of interest" description="Disordered" evidence="1">
    <location>
        <begin position="1"/>
        <end position="23"/>
    </location>
</feature>
<sequence>MSSYARRSRPAEHVLFGPPDLPANLGAVESVLDKATPSAKQTDR</sequence>
<evidence type="ECO:0000313" key="3">
    <source>
        <dbReference type="Proteomes" id="UP000503447"/>
    </source>
</evidence>
<proteinExistence type="predicted"/>
<dbReference type="Proteomes" id="UP000503447">
    <property type="component" value="Chromosome"/>
</dbReference>